<dbReference type="Pfam" id="PF12697">
    <property type="entry name" value="Abhydrolase_6"/>
    <property type="match status" value="1"/>
</dbReference>
<sequence>MTGLQKSTTVRIRNLAMQAFFKYAEHVAPGYAGRVANDLWFTAPPRMGDLPVPAGGRSFSVLSQGATVVGQVWGEGFRQAQPAQAAQPTTARAPKTVYLMHGWGGRGAQFGALVEPLVEAGYQVVMFDAPSHGDSGIVERTGERRTHGIEFARALDAVFDEFGPAEAVIAHSLGTISTYLDLRFGWLGTNRLVFIAPMTDAMSLFDGFQAALGFGPRTRAAMEAATRDFTGLPVTEFDATLQSRYLDEPLPTFVVHDRDDRQTPYADAKAFASAVGAEFMGTEGLGHRKVLRDPEVIKRVVEFVSTSSTTDGGDGDKTSGQDDDWMEVAG</sequence>
<accession>A0A3N0DS90</accession>
<evidence type="ECO:0000256" key="1">
    <source>
        <dbReference type="SAM" id="MobiDB-lite"/>
    </source>
</evidence>
<dbReference type="InterPro" id="IPR029058">
    <property type="entry name" value="AB_hydrolase_fold"/>
</dbReference>
<evidence type="ECO:0000259" key="2">
    <source>
        <dbReference type="Pfam" id="PF12697"/>
    </source>
</evidence>
<feature type="region of interest" description="Disordered" evidence="1">
    <location>
        <begin position="306"/>
        <end position="330"/>
    </location>
</feature>
<reference evidence="3 4" key="1">
    <citation type="submission" date="2018-11" db="EMBL/GenBank/DDBJ databases">
        <authorList>
            <person name="Li F."/>
        </authorList>
    </citation>
    <scope>NUCLEOTIDE SEQUENCE [LARGE SCALE GENOMIC DNA]</scope>
    <source>
        <strain evidence="3 4">KIS18-7</strain>
    </source>
</reference>
<dbReference type="GO" id="GO:0016787">
    <property type="term" value="F:hydrolase activity"/>
    <property type="evidence" value="ECO:0007669"/>
    <property type="project" value="UniProtKB-KW"/>
</dbReference>
<organism evidence="3 4">
    <name type="scientific">Nocardioides marmorisolisilvae</name>
    <dbReference type="NCBI Taxonomy" id="1542737"/>
    <lineage>
        <taxon>Bacteria</taxon>
        <taxon>Bacillati</taxon>
        <taxon>Actinomycetota</taxon>
        <taxon>Actinomycetes</taxon>
        <taxon>Propionibacteriales</taxon>
        <taxon>Nocardioidaceae</taxon>
        <taxon>Nocardioides</taxon>
    </lineage>
</organism>
<feature type="compositionally biased region" description="Acidic residues" evidence="1">
    <location>
        <begin position="321"/>
        <end position="330"/>
    </location>
</feature>
<dbReference type="Proteomes" id="UP000277094">
    <property type="component" value="Unassembled WGS sequence"/>
</dbReference>
<dbReference type="EMBL" id="RJSG01000002">
    <property type="protein sequence ID" value="RNL78505.1"/>
    <property type="molecule type" value="Genomic_DNA"/>
</dbReference>
<keyword evidence="4" id="KW-1185">Reference proteome</keyword>
<gene>
    <name evidence="3" type="ORF">EFL95_05260</name>
</gene>
<evidence type="ECO:0000313" key="4">
    <source>
        <dbReference type="Proteomes" id="UP000277094"/>
    </source>
</evidence>
<dbReference type="AlphaFoldDB" id="A0A3N0DS90"/>
<protein>
    <submittedName>
        <fullName evidence="3">Alpha/beta fold hydrolase</fullName>
    </submittedName>
</protein>
<dbReference type="InterPro" id="IPR000073">
    <property type="entry name" value="AB_hydrolase_1"/>
</dbReference>
<keyword evidence="3" id="KW-0378">Hydrolase</keyword>
<dbReference type="PANTHER" id="PTHR43194">
    <property type="entry name" value="HYDROLASE ALPHA/BETA FOLD FAMILY"/>
    <property type="match status" value="1"/>
</dbReference>
<dbReference type="PANTHER" id="PTHR43194:SF2">
    <property type="entry name" value="PEROXISOMAL MEMBRANE PROTEIN LPX1"/>
    <property type="match status" value="1"/>
</dbReference>
<comment type="caution">
    <text evidence="3">The sequence shown here is derived from an EMBL/GenBank/DDBJ whole genome shotgun (WGS) entry which is preliminary data.</text>
</comment>
<feature type="domain" description="AB hydrolase-1" evidence="2">
    <location>
        <begin position="98"/>
        <end position="295"/>
    </location>
</feature>
<name>A0A3N0DS90_9ACTN</name>
<proteinExistence type="predicted"/>
<dbReference type="OrthoDB" id="9785847at2"/>
<dbReference type="Gene3D" id="3.40.50.1820">
    <property type="entry name" value="alpha/beta hydrolase"/>
    <property type="match status" value="1"/>
</dbReference>
<dbReference type="SUPFAM" id="SSF53474">
    <property type="entry name" value="alpha/beta-Hydrolases"/>
    <property type="match status" value="1"/>
</dbReference>
<evidence type="ECO:0000313" key="3">
    <source>
        <dbReference type="EMBL" id="RNL78505.1"/>
    </source>
</evidence>
<dbReference type="InterPro" id="IPR050228">
    <property type="entry name" value="Carboxylesterase_BioH"/>
</dbReference>